<gene>
    <name evidence="2" type="ORF">SAMN04244553_0222</name>
</gene>
<reference evidence="2 3" key="1">
    <citation type="submission" date="2017-09" db="EMBL/GenBank/DDBJ databases">
        <authorList>
            <person name="Ehlers B."/>
            <person name="Leendertz F.H."/>
        </authorList>
    </citation>
    <scope>NUCLEOTIDE SEQUENCE [LARGE SCALE GENOMIC DNA]</scope>
    <source>
        <strain evidence="2 3">DSM 45537</strain>
    </source>
</reference>
<dbReference type="Proteomes" id="UP000219565">
    <property type="component" value="Unassembled WGS sequence"/>
</dbReference>
<dbReference type="EMBL" id="OBEG01000001">
    <property type="protein sequence ID" value="SNY74300.1"/>
    <property type="molecule type" value="Genomic_DNA"/>
</dbReference>
<protein>
    <submittedName>
        <fullName evidence="2">Uncharacterized protein</fullName>
    </submittedName>
</protein>
<organism evidence="2 3">
    <name type="scientific">Nocardia amikacinitolerans</name>
    <dbReference type="NCBI Taxonomy" id="756689"/>
    <lineage>
        <taxon>Bacteria</taxon>
        <taxon>Bacillati</taxon>
        <taxon>Actinomycetota</taxon>
        <taxon>Actinomycetes</taxon>
        <taxon>Mycobacteriales</taxon>
        <taxon>Nocardiaceae</taxon>
        <taxon>Nocardia</taxon>
    </lineage>
</organism>
<dbReference type="OrthoDB" id="4236693at2"/>
<keyword evidence="1" id="KW-1133">Transmembrane helix</keyword>
<evidence type="ECO:0000256" key="1">
    <source>
        <dbReference type="SAM" id="Phobius"/>
    </source>
</evidence>
<keyword evidence="1" id="KW-0472">Membrane</keyword>
<evidence type="ECO:0000313" key="3">
    <source>
        <dbReference type="Proteomes" id="UP000219565"/>
    </source>
</evidence>
<evidence type="ECO:0000313" key="2">
    <source>
        <dbReference type="EMBL" id="SNY74300.1"/>
    </source>
</evidence>
<dbReference type="RefSeq" id="WP_097243277.1">
    <property type="nucleotide sequence ID" value="NZ_OBEG01000001.1"/>
</dbReference>
<accession>A0A285KNW0</accession>
<sequence length="140" mass="15726">MNGPVPEKQPGIGPSSRRWLIALAVCLVLTVAGALVFADTVMRDTEQVQRFEQPADVRYADGSTHYIGLIEVRSALFHRQRPYQIYAGRYPHMGYGHFVDVPSDHRLVISVVDWQTDGVRVHFDSAPAVFIPAENFTFGR</sequence>
<dbReference type="STRING" id="1379680.GCA_001612615_00800"/>
<name>A0A285KNW0_9NOCA</name>
<proteinExistence type="predicted"/>
<dbReference type="AlphaFoldDB" id="A0A285KNW0"/>
<keyword evidence="1" id="KW-0812">Transmembrane</keyword>
<feature type="transmembrane region" description="Helical" evidence="1">
    <location>
        <begin position="20"/>
        <end position="41"/>
    </location>
</feature>
<keyword evidence="3" id="KW-1185">Reference proteome</keyword>